<dbReference type="InterPro" id="IPR019775">
    <property type="entry name" value="WD40_repeat_CS"/>
</dbReference>
<dbReference type="InterPro" id="IPR015943">
    <property type="entry name" value="WD40/YVTN_repeat-like_dom_sf"/>
</dbReference>
<dbReference type="SMART" id="SM00320">
    <property type="entry name" value="WD40"/>
    <property type="match status" value="6"/>
</dbReference>
<dbReference type="PANTHER" id="PTHR19855">
    <property type="entry name" value="WD40 REPEAT PROTEIN 12, 37"/>
    <property type="match status" value="1"/>
</dbReference>
<dbReference type="InterPro" id="IPR036322">
    <property type="entry name" value="WD40_repeat_dom_sf"/>
</dbReference>
<dbReference type="PRINTS" id="PR00320">
    <property type="entry name" value="GPROTEINBRPT"/>
</dbReference>
<feature type="repeat" description="WD" evidence="7">
    <location>
        <begin position="280"/>
        <end position="322"/>
    </location>
</feature>
<dbReference type="EMBL" id="KN847044">
    <property type="protein sequence ID" value="KIW25851.1"/>
    <property type="molecule type" value="Genomic_DNA"/>
</dbReference>
<comment type="subunit">
    <text evidence="6">Component of the NOP7 complex, composed of ERB1, NOP7 and YTM1. Within the NOP7 complex ERB1 appears to interact directly with NOP7 and YTM1. The NOP7 complex also associates with the 66S pre-ribosome.</text>
</comment>
<proteinExistence type="inferred from homology"/>
<dbReference type="InterPro" id="IPR020472">
    <property type="entry name" value="WD40_PAC1"/>
</dbReference>
<keyword evidence="2 6" id="KW-0698">rRNA processing</keyword>
<dbReference type="InterPro" id="IPR028599">
    <property type="entry name" value="WDR12/Ytm1"/>
</dbReference>
<dbReference type="OrthoDB" id="10251381at2759"/>
<comment type="function">
    <text evidence="6">Component of the NOP7 complex, which is required for maturation of the 25S and 5.8S ribosomal RNAs and formation of the 60S ribosome.</text>
</comment>
<dbReference type="Pfam" id="PF00400">
    <property type="entry name" value="WD40"/>
    <property type="match status" value="5"/>
</dbReference>
<dbReference type="Proteomes" id="UP000054466">
    <property type="component" value="Unassembled WGS sequence"/>
</dbReference>
<dbReference type="GO" id="GO:0070545">
    <property type="term" value="C:PeBoW complex"/>
    <property type="evidence" value="ECO:0007669"/>
    <property type="project" value="TreeGrafter"/>
</dbReference>
<evidence type="ECO:0000256" key="7">
    <source>
        <dbReference type="PROSITE-ProRule" id="PRU00221"/>
    </source>
</evidence>
<keyword evidence="5 6" id="KW-0539">Nucleus</keyword>
<comment type="subcellular location">
    <subcellularLocation>
        <location evidence="6">Nucleus</location>
        <location evidence="6">Nucleolus</location>
    </subcellularLocation>
    <subcellularLocation>
        <location evidence="6">Nucleus</location>
        <location evidence="6">Nucleoplasm</location>
    </subcellularLocation>
</comment>
<evidence type="ECO:0000313" key="10">
    <source>
        <dbReference type="Proteomes" id="UP000054466"/>
    </source>
</evidence>
<keyword evidence="1 6" id="KW-0690">Ribosome biogenesis</keyword>
<evidence type="ECO:0000256" key="2">
    <source>
        <dbReference type="ARBA" id="ARBA00022552"/>
    </source>
</evidence>
<dbReference type="RefSeq" id="XP_016246067.1">
    <property type="nucleotide sequence ID" value="XM_016396211.1"/>
</dbReference>
<sequence length="467" mass="50247">MMAALSDPSGAGAAGSHAQVRVRLTTRDTELAVEDLAPILVPTSFRRLTLSTLVNSLLETEKTIPLEFIVNGTYLRTTLDEYLTSNGISAETTLTVEYVRARIPPQYVASFEHDDWVSDVDVLSTKSPRIITASYDGLLRVWNPSSQILATSPGMTQGGHRSSIKSAKFISPTQAVSGGFDHTLRLWKYLEDQDGFSANLSPQVELYGHKSSVDSVCPHAASFRILSASSDHSVGIWSTRKSDAPAAPEALLPKTRTKDGKRRKLNSEVSVSQRGPLALMQQHTGPVSGAMFDLRDPTVAYSTSWDQTVRTWDLVTASLVDTRTTSSALLCIDHMPSLHLIAAGSVSRVVKLVDPRTSAATVTAITLKGHKNSVVSLARDPTNDYTIASGSHDGTCRVWDVRSTKQEKEGAVGQSLYTLPRASLNGAASPAVGDGVKVFGVCWHSEVGILSAGEDKAVQINRSDSQT</sequence>
<feature type="repeat" description="WD" evidence="7">
    <location>
        <begin position="367"/>
        <end position="409"/>
    </location>
</feature>
<reference evidence="9 10" key="1">
    <citation type="submission" date="2015-01" db="EMBL/GenBank/DDBJ databases">
        <title>The Genome Sequence of Cladophialophora immunda CBS83496.</title>
        <authorList>
            <consortium name="The Broad Institute Genomics Platform"/>
            <person name="Cuomo C."/>
            <person name="de Hoog S."/>
            <person name="Gorbushina A."/>
            <person name="Stielow B."/>
            <person name="Teixiera M."/>
            <person name="Abouelleil A."/>
            <person name="Chapman S.B."/>
            <person name="Priest M."/>
            <person name="Young S.K."/>
            <person name="Wortman J."/>
            <person name="Nusbaum C."/>
            <person name="Birren B."/>
        </authorList>
    </citation>
    <scope>NUCLEOTIDE SEQUENCE [LARGE SCALE GENOMIC DNA]</scope>
    <source>
        <strain evidence="9 10">CBS 83496</strain>
    </source>
</reference>
<evidence type="ECO:0000256" key="5">
    <source>
        <dbReference type="ARBA" id="ARBA00023242"/>
    </source>
</evidence>
<dbReference type="PANTHER" id="PTHR19855:SF11">
    <property type="entry name" value="RIBOSOME BIOGENESIS PROTEIN WDR12"/>
    <property type="match status" value="1"/>
</dbReference>
<dbReference type="PROSITE" id="PS50082">
    <property type="entry name" value="WD_REPEATS_2"/>
    <property type="match status" value="3"/>
</dbReference>
<dbReference type="GeneID" id="27348183"/>
<evidence type="ECO:0000256" key="3">
    <source>
        <dbReference type="ARBA" id="ARBA00022574"/>
    </source>
</evidence>
<dbReference type="VEuPathDB" id="FungiDB:PV07_08989"/>
<keyword evidence="4" id="KW-0677">Repeat</keyword>
<evidence type="ECO:0000259" key="8">
    <source>
        <dbReference type="Pfam" id="PF08154"/>
    </source>
</evidence>
<dbReference type="Gene3D" id="2.130.10.10">
    <property type="entry name" value="YVTN repeat-like/Quinoprotein amine dehydrogenase"/>
    <property type="match status" value="1"/>
</dbReference>
<keyword evidence="10" id="KW-1185">Reference proteome</keyword>
<evidence type="ECO:0000256" key="4">
    <source>
        <dbReference type="ARBA" id="ARBA00022737"/>
    </source>
</evidence>
<dbReference type="STRING" id="569365.A0A0D1ZDM1"/>
<keyword evidence="3 7" id="KW-0853">WD repeat</keyword>
<dbReference type="PROSITE" id="PS50294">
    <property type="entry name" value="WD_REPEATS_REGION"/>
    <property type="match status" value="2"/>
</dbReference>
<protein>
    <recommendedName>
        <fullName evidence="6">Ribosome biogenesis protein YTM1</fullName>
    </recommendedName>
</protein>
<evidence type="ECO:0000256" key="6">
    <source>
        <dbReference type="HAMAP-Rule" id="MF_03029"/>
    </source>
</evidence>
<name>A0A0D1ZDM1_9EURO</name>
<accession>A0A0D1ZDM1</accession>
<organism evidence="9 10">
    <name type="scientific">Cladophialophora immunda</name>
    <dbReference type="NCBI Taxonomy" id="569365"/>
    <lineage>
        <taxon>Eukaryota</taxon>
        <taxon>Fungi</taxon>
        <taxon>Dikarya</taxon>
        <taxon>Ascomycota</taxon>
        <taxon>Pezizomycotina</taxon>
        <taxon>Eurotiomycetes</taxon>
        <taxon>Chaetothyriomycetidae</taxon>
        <taxon>Chaetothyriales</taxon>
        <taxon>Herpotrichiellaceae</taxon>
        <taxon>Cladophialophora</taxon>
    </lineage>
</organism>
<feature type="repeat" description="WD" evidence="7">
    <location>
        <begin position="206"/>
        <end position="247"/>
    </location>
</feature>
<dbReference type="HOGENOM" id="CLU_000288_57_0_1"/>
<feature type="domain" description="NLE" evidence="8">
    <location>
        <begin position="20"/>
        <end position="83"/>
    </location>
</feature>
<dbReference type="GO" id="GO:0030687">
    <property type="term" value="C:preribosome, large subunit precursor"/>
    <property type="evidence" value="ECO:0007669"/>
    <property type="project" value="UniProtKB-UniRule"/>
</dbReference>
<gene>
    <name evidence="6" type="primary">YTM1</name>
    <name evidence="9" type="ORF">PV07_08989</name>
</gene>
<comment type="similarity">
    <text evidence="6">Belongs to the WD repeat WDR12/YTM1 family.</text>
</comment>
<dbReference type="InterPro" id="IPR001680">
    <property type="entry name" value="WD40_rpt"/>
</dbReference>
<dbReference type="SUPFAM" id="SSF50978">
    <property type="entry name" value="WD40 repeat-like"/>
    <property type="match status" value="1"/>
</dbReference>
<dbReference type="GO" id="GO:0005654">
    <property type="term" value="C:nucleoplasm"/>
    <property type="evidence" value="ECO:0007669"/>
    <property type="project" value="UniProtKB-SubCell"/>
</dbReference>
<dbReference type="GO" id="GO:0000463">
    <property type="term" value="P:maturation of LSU-rRNA from tricistronic rRNA transcript (SSU-rRNA, 5.8S rRNA, LSU-rRNA)"/>
    <property type="evidence" value="ECO:0007669"/>
    <property type="project" value="UniProtKB-UniRule"/>
</dbReference>
<evidence type="ECO:0000256" key="1">
    <source>
        <dbReference type="ARBA" id="ARBA00022517"/>
    </source>
</evidence>
<dbReference type="GO" id="GO:0043021">
    <property type="term" value="F:ribonucleoprotein complex binding"/>
    <property type="evidence" value="ECO:0007669"/>
    <property type="project" value="UniProtKB-UniRule"/>
</dbReference>
<dbReference type="CDD" id="cd00200">
    <property type="entry name" value="WD40"/>
    <property type="match status" value="1"/>
</dbReference>
<dbReference type="InterPro" id="IPR012972">
    <property type="entry name" value="NLE"/>
</dbReference>
<dbReference type="HAMAP" id="MF_03029">
    <property type="entry name" value="WDR12"/>
    <property type="match status" value="1"/>
</dbReference>
<dbReference type="PROSITE" id="PS00678">
    <property type="entry name" value="WD_REPEATS_1"/>
    <property type="match status" value="2"/>
</dbReference>
<dbReference type="Pfam" id="PF08154">
    <property type="entry name" value="NLE"/>
    <property type="match status" value="1"/>
</dbReference>
<dbReference type="AlphaFoldDB" id="A0A0D1ZDM1"/>
<dbReference type="GO" id="GO:0000466">
    <property type="term" value="P:maturation of 5.8S rRNA from tricistronic rRNA transcript (SSU-rRNA, 5.8S rRNA, LSU-rRNA)"/>
    <property type="evidence" value="ECO:0007669"/>
    <property type="project" value="UniProtKB-UniRule"/>
</dbReference>
<evidence type="ECO:0000313" key="9">
    <source>
        <dbReference type="EMBL" id="KIW25851.1"/>
    </source>
</evidence>